<evidence type="ECO:0000259" key="1">
    <source>
        <dbReference type="Pfam" id="PF14742"/>
    </source>
</evidence>
<name>A0AAW8D6T8_9MICC</name>
<comment type="caution">
    <text evidence="3">The sequence shown here is derived from an EMBL/GenBank/DDBJ whole genome shotgun (WGS) entry which is preliminary data.</text>
</comment>
<proteinExistence type="predicted"/>
<dbReference type="EMBL" id="JAUSRG010000001">
    <property type="protein sequence ID" value="MDP9903593.1"/>
    <property type="molecule type" value="Genomic_DNA"/>
</dbReference>
<feature type="domain" description="Mannosylglycerate hydrolase MGH1-like glycoside hydrolase" evidence="2">
    <location>
        <begin position="436"/>
        <end position="596"/>
    </location>
</feature>
<gene>
    <name evidence="3" type="ORF">J2S90_000533</name>
    <name evidence="4" type="ORF">J2S93_001170</name>
</gene>
<dbReference type="InterPro" id="IPR054491">
    <property type="entry name" value="MGH1-like_GH"/>
</dbReference>
<dbReference type="EMBL" id="JAUSTF010000002">
    <property type="protein sequence ID" value="MDQ0179754.1"/>
    <property type="molecule type" value="Genomic_DNA"/>
</dbReference>
<dbReference type="Proteomes" id="UP001230951">
    <property type="component" value="Unassembled WGS sequence"/>
</dbReference>
<reference evidence="3 5" key="1">
    <citation type="submission" date="2023-07" db="EMBL/GenBank/DDBJ databases">
        <title>Sorghum-associated microbial communities from plants grown in Nebraska, USA.</title>
        <authorList>
            <person name="Schachtman D."/>
        </authorList>
    </citation>
    <scope>NUCLEOTIDE SEQUENCE</scope>
    <source>
        <strain evidence="3">DS1006</strain>
        <strain evidence="4 5">DS1016</strain>
    </source>
</reference>
<dbReference type="Pfam" id="PF22422">
    <property type="entry name" value="MGH1-like_GH"/>
    <property type="match status" value="1"/>
</dbReference>
<dbReference type="Proteomes" id="UP001242995">
    <property type="component" value="Unassembled WGS sequence"/>
</dbReference>
<evidence type="ECO:0000259" key="2">
    <source>
        <dbReference type="Pfam" id="PF22422"/>
    </source>
</evidence>
<sequence>MTGWNAENLAGSAGAGAVTLLAGTSFCVSAANGDMDQLRPHGMFFRDTRFVSNWALEVNGHPIEALGSPVPEPYRADFVGRASRTDGLADSHLLIERRRSLFGGVHEEITIRNFSSKPTHATVSLTVNADFADIFEVKEGRARHESVHLTRASDGSLVLESQREGRHVLVTIDAPNSEVDGDVVSYDISLEPQGHWSTGVTATPRIDGVGPEADAQVWGNQRAYDLPEERLQEWHGRVPITELANQAFDKALARSREDLGSLRIFDPDHPGRTVVAAGSPWFMALFGRDSLLTSFMTLPLDPSLALGTLKTLADHQGRTVNPLSEEEPGRILHEVRLGATTGLALGGGSAYYGSVDATPLFVTLAGELTRWGFHSEVSESLLPAVDRALDWIRDYGDADGDGFVEYSRATDHGLLNQGWKDSGDGINFADGTLAEPPIALCEVQGYVYTAYLSRALMAQEEGDLKLAAVWGARAAELKRKFNEEFWLPERRYFAIALDRDKRPVDACASNMGHCLWSGIVDDDKARLVAERLMSDTMYTGWGVRTLASDMAAYNPASYHNGSVWPHDNALIAGGLMRYGFVEESQRLVTGLLDAAEAFDGRLPELFCGLDRKTYGTPVPYPSSCSPQAWAAATPVHLLRVLLRFDPCLTHGGLWLAPVVPEGFGRIKMRNIPLAGSRISVEVVNGETRVTDLPEDVALHREARKPLSDLLDVHHVTSGLRRGH</sequence>
<dbReference type="Gene3D" id="1.50.10.10">
    <property type="match status" value="1"/>
</dbReference>
<dbReference type="Pfam" id="PF14742">
    <property type="entry name" value="GDE_N_bis"/>
    <property type="match status" value="1"/>
</dbReference>
<feature type="domain" description="Putative glycogen debranching enzyme N-terminal" evidence="1">
    <location>
        <begin position="22"/>
        <end position="200"/>
    </location>
</feature>
<organism evidence="3 6">
    <name type="scientific">Arthrobacter bambusae</name>
    <dbReference type="NCBI Taxonomy" id="1338426"/>
    <lineage>
        <taxon>Bacteria</taxon>
        <taxon>Bacillati</taxon>
        <taxon>Actinomycetota</taxon>
        <taxon>Actinomycetes</taxon>
        <taxon>Micrococcales</taxon>
        <taxon>Micrococcaceae</taxon>
        <taxon>Arthrobacter</taxon>
    </lineage>
</organism>
<evidence type="ECO:0000313" key="4">
    <source>
        <dbReference type="EMBL" id="MDQ0179754.1"/>
    </source>
</evidence>
<dbReference type="RefSeq" id="WP_306959058.1">
    <property type="nucleotide sequence ID" value="NZ_JAUSRG010000001.1"/>
</dbReference>
<evidence type="ECO:0000313" key="6">
    <source>
        <dbReference type="Proteomes" id="UP001242995"/>
    </source>
</evidence>
<dbReference type="InterPro" id="IPR032856">
    <property type="entry name" value="GDE_N_bis"/>
</dbReference>
<dbReference type="SUPFAM" id="SSF48208">
    <property type="entry name" value="Six-hairpin glycosidases"/>
    <property type="match status" value="1"/>
</dbReference>
<dbReference type="InterPro" id="IPR008928">
    <property type="entry name" value="6-hairpin_glycosidase_sf"/>
</dbReference>
<keyword evidence="5" id="KW-1185">Reference proteome</keyword>
<dbReference type="InterPro" id="IPR012341">
    <property type="entry name" value="6hp_glycosidase-like_sf"/>
</dbReference>
<evidence type="ECO:0000313" key="3">
    <source>
        <dbReference type="EMBL" id="MDP9903593.1"/>
    </source>
</evidence>
<dbReference type="GO" id="GO:0005975">
    <property type="term" value="P:carbohydrate metabolic process"/>
    <property type="evidence" value="ECO:0007669"/>
    <property type="project" value="InterPro"/>
</dbReference>
<accession>A0AAW8D6T8</accession>
<protein>
    <submittedName>
        <fullName evidence="3">Glycogen debranching enzyme</fullName>
    </submittedName>
</protein>
<dbReference type="AlphaFoldDB" id="A0AAW8D6T8"/>
<evidence type="ECO:0000313" key="5">
    <source>
        <dbReference type="Proteomes" id="UP001230951"/>
    </source>
</evidence>